<proteinExistence type="predicted"/>
<evidence type="ECO:0000313" key="2">
    <source>
        <dbReference type="Proteomes" id="UP000030671"/>
    </source>
</evidence>
<dbReference type="AlphaFoldDB" id="W4KL81"/>
<dbReference type="InParanoid" id="W4KL81"/>
<dbReference type="OrthoDB" id="3265021at2759"/>
<evidence type="ECO:0000313" key="1">
    <source>
        <dbReference type="EMBL" id="ETW85791.1"/>
    </source>
</evidence>
<reference evidence="1 2" key="1">
    <citation type="journal article" date="2012" name="New Phytol.">
        <title>Insight into trade-off between wood decay and parasitism from the genome of a fungal forest pathogen.</title>
        <authorList>
            <person name="Olson A."/>
            <person name="Aerts A."/>
            <person name="Asiegbu F."/>
            <person name="Belbahri L."/>
            <person name="Bouzid O."/>
            <person name="Broberg A."/>
            <person name="Canback B."/>
            <person name="Coutinho P.M."/>
            <person name="Cullen D."/>
            <person name="Dalman K."/>
            <person name="Deflorio G."/>
            <person name="van Diepen L.T."/>
            <person name="Dunand C."/>
            <person name="Duplessis S."/>
            <person name="Durling M."/>
            <person name="Gonthier P."/>
            <person name="Grimwood J."/>
            <person name="Fossdal C.G."/>
            <person name="Hansson D."/>
            <person name="Henrissat B."/>
            <person name="Hietala A."/>
            <person name="Himmelstrand K."/>
            <person name="Hoffmeister D."/>
            <person name="Hogberg N."/>
            <person name="James T.Y."/>
            <person name="Karlsson M."/>
            <person name="Kohler A."/>
            <person name="Kues U."/>
            <person name="Lee Y.H."/>
            <person name="Lin Y.C."/>
            <person name="Lind M."/>
            <person name="Lindquist E."/>
            <person name="Lombard V."/>
            <person name="Lucas S."/>
            <person name="Lunden K."/>
            <person name="Morin E."/>
            <person name="Murat C."/>
            <person name="Park J."/>
            <person name="Raffaello T."/>
            <person name="Rouze P."/>
            <person name="Salamov A."/>
            <person name="Schmutz J."/>
            <person name="Solheim H."/>
            <person name="Stahlberg J."/>
            <person name="Velez H."/>
            <person name="de Vries R.P."/>
            <person name="Wiebenga A."/>
            <person name="Woodward S."/>
            <person name="Yakovlev I."/>
            <person name="Garbelotto M."/>
            <person name="Martin F."/>
            <person name="Grigoriev I.V."/>
            <person name="Stenlid J."/>
        </authorList>
    </citation>
    <scope>NUCLEOTIDE SEQUENCE [LARGE SCALE GENOMIC DNA]</scope>
    <source>
        <strain evidence="1 2">TC 32-1</strain>
    </source>
</reference>
<dbReference type="HOGENOM" id="CLU_1704444_0_0_1"/>
<organism evidence="1 2">
    <name type="scientific">Heterobasidion irregulare (strain TC 32-1)</name>
    <dbReference type="NCBI Taxonomy" id="747525"/>
    <lineage>
        <taxon>Eukaryota</taxon>
        <taxon>Fungi</taxon>
        <taxon>Dikarya</taxon>
        <taxon>Basidiomycota</taxon>
        <taxon>Agaricomycotina</taxon>
        <taxon>Agaricomycetes</taxon>
        <taxon>Russulales</taxon>
        <taxon>Bondarzewiaceae</taxon>
        <taxon>Heterobasidion</taxon>
        <taxon>Heterobasidion annosum species complex</taxon>
    </lineage>
</organism>
<keyword evidence="2" id="KW-1185">Reference proteome</keyword>
<dbReference type="GeneID" id="20673199"/>
<name>W4KL81_HETIT</name>
<accession>W4KL81</accession>
<dbReference type="RefSeq" id="XP_009542613.1">
    <property type="nucleotide sequence ID" value="XM_009544318.1"/>
</dbReference>
<gene>
    <name evidence="1" type="ORF">HETIRDRAFT_414773</name>
</gene>
<dbReference type="EMBL" id="KI925455">
    <property type="protein sequence ID" value="ETW85791.1"/>
    <property type="molecule type" value="Genomic_DNA"/>
</dbReference>
<sequence length="154" mass="17516">MQEVVQDRPVPSELNVDDGDYEVYLFWPSLRLQESPNSGNEHSIYGVRLGVPFGRSNTYSRSSQQPVLPSFDFDDYWDGLASPPALPLSFSETTNYRFPNGKRMISEPEREPVQTGYSQLVKMGLLFSQQVSHSLDCVWDKVRVILQKAKRSPG</sequence>
<dbReference type="KEGG" id="hir:HETIRDRAFT_414773"/>
<dbReference type="Proteomes" id="UP000030671">
    <property type="component" value="Unassembled WGS sequence"/>
</dbReference>
<protein>
    <submittedName>
        <fullName evidence="1">Uncharacterized protein</fullName>
    </submittedName>
</protein>